<dbReference type="RefSeq" id="WP_010874445.1">
    <property type="nucleotide sequence ID" value="NZ_AP017318.1"/>
</dbReference>
<organism evidence="1 2">
    <name type="scientific">Mycoplasmoides pneumoniae</name>
    <name type="common">Mycoplasma pneumoniae</name>
    <dbReference type="NCBI Taxonomy" id="2104"/>
    <lineage>
        <taxon>Bacteria</taxon>
        <taxon>Bacillati</taxon>
        <taxon>Mycoplasmatota</taxon>
        <taxon>Mycoplasmoidales</taxon>
        <taxon>Mycoplasmoidaceae</taxon>
        <taxon>Mycoplasmoides</taxon>
    </lineage>
</organism>
<dbReference type="EMBL" id="LR214945">
    <property type="protein sequence ID" value="VEU57419.1"/>
    <property type="molecule type" value="Genomic_DNA"/>
</dbReference>
<protein>
    <submittedName>
        <fullName evidence="1">Uncharacterized protein</fullName>
    </submittedName>
</protein>
<proteinExistence type="predicted"/>
<evidence type="ECO:0000313" key="1">
    <source>
        <dbReference type="EMBL" id="VEU57419.1"/>
    </source>
</evidence>
<reference evidence="1 2" key="1">
    <citation type="submission" date="2019-01" db="EMBL/GenBank/DDBJ databases">
        <authorList>
            <consortium name="Pathogen Informatics"/>
        </authorList>
    </citation>
    <scope>NUCLEOTIDE SEQUENCE [LARGE SCALE GENOMIC DNA]</scope>
    <source>
        <strain evidence="1 2">NCTC10119</strain>
    </source>
</reference>
<name>A0AAN4XG73_MYCPM</name>
<accession>A0AAN4XG73</accession>
<gene>
    <name evidence="1" type="ORF">NCTC10119_00697</name>
</gene>
<dbReference type="Proteomes" id="UP000289557">
    <property type="component" value="Chromosome"/>
</dbReference>
<sequence length="101" mass="11595">MHWIFKKEPNISVQQNPTKENVSDVSMIEINNLTALERDEKVETEDINTNVIANTYTVQANVPTAFQTSETNSNTVTNVPKSPELISIQRLERLKNRYTFL</sequence>
<evidence type="ECO:0000313" key="2">
    <source>
        <dbReference type="Proteomes" id="UP000289557"/>
    </source>
</evidence>
<dbReference type="GeneID" id="66609268"/>
<dbReference type="AlphaFoldDB" id="A0AAN4XG73"/>